<dbReference type="InterPro" id="IPR057253">
    <property type="entry name" value="CoiA-like_N"/>
</dbReference>
<evidence type="ECO:0000259" key="1">
    <source>
        <dbReference type="Pfam" id="PF06054"/>
    </source>
</evidence>
<dbReference type="EMBL" id="MSJM01000003">
    <property type="protein sequence ID" value="OLF48212.1"/>
    <property type="molecule type" value="Genomic_DNA"/>
</dbReference>
<proteinExistence type="predicted"/>
<dbReference type="Proteomes" id="UP000186890">
    <property type="component" value="Unassembled WGS sequence"/>
</dbReference>
<evidence type="ECO:0000313" key="4">
    <source>
        <dbReference type="Proteomes" id="UP000186890"/>
    </source>
</evidence>
<dbReference type="RefSeq" id="WP_075104562.1">
    <property type="nucleotide sequence ID" value="NZ_MSJM01000003.1"/>
</dbReference>
<dbReference type="PIRSF" id="PIRSF007487">
    <property type="entry name" value="Competence-induced_CoiA_bac"/>
    <property type="match status" value="1"/>
</dbReference>
<feature type="domain" description="Competence protein CoiA-like N-terminal" evidence="2">
    <location>
        <begin position="23"/>
        <end position="57"/>
    </location>
</feature>
<evidence type="ECO:0000259" key="2">
    <source>
        <dbReference type="Pfam" id="PF25164"/>
    </source>
</evidence>
<protein>
    <submittedName>
        <fullName evidence="3">Competence protein CoiA</fullName>
    </submittedName>
</protein>
<dbReference type="InterPro" id="IPR010330">
    <property type="entry name" value="CoiA_nuc"/>
</dbReference>
<evidence type="ECO:0000313" key="3">
    <source>
        <dbReference type="EMBL" id="OLF48212.1"/>
    </source>
</evidence>
<feature type="domain" description="Competence protein CoiA nuclease-like" evidence="1">
    <location>
        <begin position="61"/>
        <end position="174"/>
    </location>
</feature>
<dbReference type="InterPro" id="IPR021176">
    <property type="entry name" value="Competence-induced_CoiA"/>
</dbReference>
<name>A0A1Q8E8U9_9STRE</name>
<gene>
    <name evidence="3" type="ORF">BU202_04255</name>
</gene>
<dbReference type="Pfam" id="PF25164">
    <property type="entry name" value="CoiA_N"/>
    <property type="match status" value="1"/>
</dbReference>
<reference evidence="4" key="1">
    <citation type="submission" date="2016-12" db="EMBL/GenBank/DDBJ databases">
        <authorList>
            <person name="Gulvik C.A."/>
        </authorList>
    </citation>
    <scope>NUCLEOTIDE SEQUENCE [LARGE SCALE GENOMIC DNA]</scope>
    <source>
        <strain evidence="4">NED12-00049-6B</strain>
    </source>
</reference>
<comment type="caution">
    <text evidence="3">The sequence shown here is derived from an EMBL/GenBank/DDBJ whole genome shotgun (WGS) entry which is preliminary data.</text>
</comment>
<accession>A0A1Q8E8U9</accession>
<sequence length="319" mass="37600">MLVAQNEQGQSVCLVEHQAVVGQKFFCLGCGSPVRLRKGQVIRAHFAHVSLKNCQYFSENESAQHLQLKTGLYQWALKYSKAELEKRLPEIEQIADILLGEKLALEVQCSSLAIERLQERTRSYQQAGYQVLWLLGEDLWLKTRLTNLQKQFLYFSKYVGFFLWELDARSQKLRLRYLIHEDLHGRVQCLSKEFPLGVGSLLALLRFPYRRQRGLVFKGKHDVRLQDYIARKLRYQSPKWMAVQAQLYQEGRNLLTQSLDDFYPQIRPPQSRAGFVQVQQDVTDYYANFQTYYQQLARKDEQYLYPPIFYQTILKKNLI</sequence>
<organism evidence="3 4">
    <name type="scientific">Streptococcus cuniculi</name>
    <dbReference type="NCBI Taxonomy" id="1432788"/>
    <lineage>
        <taxon>Bacteria</taxon>
        <taxon>Bacillati</taxon>
        <taxon>Bacillota</taxon>
        <taxon>Bacilli</taxon>
        <taxon>Lactobacillales</taxon>
        <taxon>Streptococcaceae</taxon>
        <taxon>Streptococcus</taxon>
    </lineage>
</organism>
<dbReference type="OrthoDB" id="3784230at2"/>
<dbReference type="AlphaFoldDB" id="A0A1Q8E8U9"/>
<keyword evidence="4" id="KW-1185">Reference proteome</keyword>
<dbReference type="Pfam" id="PF06054">
    <property type="entry name" value="CoiA_nuc"/>
    <property type="match status" value="1"/>
</dbReference>